<name>A0AAW6XYN2_STRAG</name>
<protein>
    <submittedName>
        <fullName evidence="2">DUF3387 domain-containing protein</fullName>
    </submittedName>
</protein>
<comment type="caution">
    <text evidence="2">The sequence shown here is derived from an EMBL/GenBank/DDBJ whole genome shotgun (WGS) entry which is preliminary data.</text>
</comment>
<dbReference type="Proteomes" id="UP001230629">
    <property type="component" value="Unassembled WGS sequence"/>
</dbReference>
<dbReference type="EMBL" id="JASOIH010000419">
    <property type="protein sequence ID" value="MDK6900700.1"/>
    <property type="molecule type" value="Genomic_DNA"/>
</dbReference>
<dbReference type="AlphaFoldDB" id="A0AAW6XYN2"/>
<organism evidence="2 3">
    <name type="scientific">Streptococcus agalactiae</name>
    <dbReference type="NCBI Taxonomy" id="1311"/>
    <lineage>
        <taxon>Bacteria</taxon>
        <taxon>Bacillati</taxon>
        <taxon>Bacillota</taxon>
        <taxon>Bacilli</taxon>
        <taxon>Lactobacillales</taxon>
        <taxon>Streptococcaceae</taxon>
        <taxon>Streptococcus</taxon>
    </lineage>
</organism>
<accession>A0AAW6XYN2</accession>
<sequence>LGLSEAEVALYDAIIQNDSAIMEMGDETLKTIARELVATIQRSATIDWTLKETVRARMRSRIKRLLAKHKYPPDKQEEAVKLIIEQAE</sequence>
<proteinExistence type="predicted"/>
<dbReference type="Pfam" id="PF11867">
    <property type="entry name" value="T1RH-like_C"/>
    <property type="match status" value="1"/>
</dbReference>
<dbReference type="InterPro" id="IPR021810">
    <property type="entry name" value="T1RH-like_C"/>
</dbReference>
<feature type="domain" description="Type I restriction enzyme HindI endonuclease subunit-like C-terminal" evidence="1">
    <location>
        <begin position="1"/>
        <end position="88"/>
    </location>
</feature>
<gene>
    <name evidence="2" type="ORF">QP229_12140</name>
</gene>
<dbReference type="RefSeq" id="WP_285312288.1">
    <property type="nucleotide sequence ID" value="NZ_JASOIH010000419.1"/>
</dbReference>
<evidence type="ECO:0000259" key="1">
    <source>
        <dbReference type="Pfam" id="PF11867"/>
    </source>
</evidence>
<feature type="non-terminal residue" evidence="2">
    <location>
        <position position="88"/>
    </location>
</feature>
<evidence type="ECO:0000313" key="3">
    <source>
        <dbReference type="Proteomes" id="UP001230629"/>
    </source>
</evidence>
<reference evidence="2" key="1">
    <citation type="submission" date="2023-05" db="EMBL/GenBank/DDBJ databases">
        <title>Cataloging the Phylogenetic Diversity of Human Bladder Bacteria.</title>
        <authorList>
            <person name="Du J."/>
        </authorList>
    </citation>
    <scope>NUCLEOTIDE SEQUENCE</scope>
    <source>
        <strain evidence="2">UMB8703</strain>
    </source>
</reference>
<feature type="non-terminal residue" evidence="2">
    <location>
        <position position="1"/>
    </location>
</feature>
<evidence type="ECO:0000313" key="2">
    <source>
        <dbReference type="EMBL" id="MDK6900700.1"/>
    </source>
</evidence>